<accession>A0ABS4KYE8</accession>
<keyword evidence="4" id="KW-0749">Sporulation</keyword>
<dbReference type="InterPro" id="IPR006776">
    <property type="entry name" value="SsgB"/>
</dbReference>
<comment type="subcellular location">
    <subcellularLocation>
        <location evidence="1">Cell septum</location>
    </subcellularLocation>
</comment>
<comment type="similarity">
    <text evidence="2">Belongs to the SsgA family.</text>
</comment>
<dbReference type="Proteomes" id="UP001519310">
    <property type="component" value="Unassembled WGS sequence"/>
</dbReference>
<dbReference type="InterPro" id="IPR038658">
    <property type="entry name" value="SsgB_sf"/>
</dbReference>
<evidence type="ECO:0000256" key="6">
    <source>
        <dbReference type="ARBA" id="ARBA00023306"/>
    </source>
</evidence>
<comment type="caution">
    <text evidence="7">The sequence shown here is derived from an EMBL/GenBank/DDBJ whole genome shotgun (WGS) entry which is preliminary data.</text>
</comment>
<keyword evidence="3" id="KW-0132">Cell division</keyword>
<evidence type="ECO:0000313" key="8">
    <source>
        <dbReference type="Proteomes" id="UP001519310"/>
    </source>
</evidence>
<dbReference type="RefSeq" id="WP_189964872.1">
    <property type="nucleotide sequence ID" value="NZ_BMVL01000002.1"/>
</dbReference>
<evidence type="ECO:0008006" key="9">
    <source>
        <dbReference type="Google" id="ProtNLM"/>
    </source>
</evidence>
<sequence>MPSALSDTISTHLAVAGSLLPVQTRAVYDTSDPYAVRFDFILDGCPPIRWHFERDMLAEGVRRPVGEGDVSLRPRWAGGRETLVMQLWGDTRVGYESAVLITDSAQVSDFLEESYRLVARGAESCDVDGFLYRIRCSD</sequence>
<keyword evidence="5" id="KW-0717">Septation</keyword>
<dbReference type="EMBL" id="JAGGLQ010000001">
    <property type="protein sequence ID" value="MBP2034401.1"/>
    <property type="molecule type" value="Genomic_DNA"/>
</dbReference>
<evidence type="ECO:0000256" key="5">
    <source>
        <dbReference type="ARBA" id="ARBA00023210"/>
    </source>
</evidence>
<gene>
    <name evidence="7" type="ORF">J2Z77_000185</name>
</gene>
<protein>
    <recommendedName>
        <fullName evidence="9">Sporulation and cell division protein SsgA</fullName>
    </recommendedName>
</protein>
<organism evidence="7 8">
    <name type="scientific">Streptomyces avidinii</name>
    <dbReference type="NCBI Taxonomy" id="1895"/>
    <lineage>
        <taxon>Bacteria</taxon>
        <taxon>Bacillati</taxon>
        <taxon>Actinomycetota</taxon>
        <taxon>Actinomycetes</taxon>
        <taxon>Kitasatosporales</taxon>
        <taxon>Streptomycetaceae</taxon>
        <taxon>Streptomyces</taxon>
    </lineage>
</organism>
<evidence type="ECO:0000256" key="1">
    <source>
        <dbReference type="ARBA" id="ARBA00004431"/>
    </source>
</evidence>
<dbReference type="Gene3D" id="2.30.31.20">
    <property type="entry name" value="Sporulation-specific cell division protein SsgB"/>
    <property type="match status" value="1"/>
</dbReference>
<dbReference type="Pfam" id="PF04686">
    <property type="entry name" value="SsgA"/>
    <property type="match status" value="1"/>
</dbReference>
<name>A0ABS4KYE8_STRAV</name>
<keyword evidence="6" id="KW-0131">Cell cycle</keyword>
<evidence type="ECO:0000313" key="7">
    <source>
        <dbReference type="EMBL" id="MBP2034401.1"/>
    </source>
</evidence>
<evidence type="ECO:0000256" key="2">
    <source>
        <dbReference type="ARBA" id="ARBA00009323"/>
    </source>
</evidence>
<evidence type="ECO:0000256" key="3">
    <source>
        <dbReference type="ARBA" id="ARBA00022618"/>
    </source>
</evidence>
<reference evidence="7 8" key="1">
    <citation type="submission" date="2021-03" db="EMBL/GenBank/DDBJ databases">
        <title>Genomic Encyclopedia of Type Strains, Phase IV (KMG-IV): sequencing the most valuable type-strain genomes for metagenomic binning, comparative biology and taxonomic classification.</title>
        <authorList>
            <person name="Goeker M."/>
        </authorList>
    </citation>
    <scope>NUCLEOTIDE SEQUENCE [LARGE SCALE GENOMIC DNA]</scope>
    <source>
        <strain evidence="7 8">DSM 40526</strain>
    </source>
</reference>
<evidence type="ECO:0000256" key="4">
    <source>
        <dbReference type="ARBA" id="ARBA00022969"/>
    </source>
</evidence>
<keyword evidence="8" id="KW-1185">Reference proteome</keyword>
<proteinExistence type="inferred from homology"/>